<dbReference type="EMBL" id="CP001998">
    <property type="protein sequence ID" value="ADE54683.1"/>
    <property type="molecule type" value="Genomic_DNA"/>
</dbReference>
<dbReference type="InterPro" id="IPR000456">
    <property type="entry name" value="Ribosomal_bL17"/>
</dbReference>
<dbReference type="Proteomes" id="UP000000925">
    <property type="component" value="Chromosome"/>
</dbReference>
<organism evidence="7 8">
    <name type="scientific">Coraliomargarita akajimensis (strain DSM 45221 / IAM 15411 / JCM 23193 / KCTC 12865 / 04OKA010-24)</name>
    <dbReference type="NCBI Taxonomy" id="583355"/>
    <lineage>
        <taxon>Bacteria</taxon>
        <taxon>Pseudomonadati</taxon>
        <taxon>Verrucomicrobiota</taxon>
        <taxon>Opitutia</taxon>
        <taxon>Puniceicoccales</taxon>
        <taxon>Coraliomargaritaceae</taxon>
        <taxon>Coraliomargarita</taxon>
    </lineage>
</organism>
<dbReference type="InterPro" id="IPR036373">
    <property type="entry name" value="Ribosomal_bL17_sf"/>
</dbReference>
<dbReference type="GO" id="GO:0022625">
    <property type="term" value="C:cytosolic large ribosomal subunit"/>
    <property type="evidence" value="ECO:0007669"/>
    <property type="project" value="TreeGrafter"/>
</dbReference>
<proteinExistence type="inferred from homology"/>
<sequence length="198" mass="21676">MRHSKRRHVLGVSGPHRSAMMGNLAVALITHGRIETTLSKAKALRPFIEKVITLAKKAAKANDAARKLHFRRLAISRVRDKQAVAKLFDEMVSEFENRPGGYTRIYKLGQRVGDAAEMALIELIDGNDEGYEKPKKKAAKKAAKKKSAKKKAAKKKAAKKKVAKKADDAEEAPAEAAEAPAEEAPAAEETPAEEKKED</sequence>
<dbReference type="PROSITE" id="PS01167">
    <property type="entry name" value="RIBOSOMAL_L17"/>
    <property type="match status" value="1"/>
</dbReference>
<dbReference type="SUPFAM" id="SSF64263">
    <property type="entry name" value="Prokaryotic ribosomal protein L17"/>
    <property type="match status" value="1"/>
</dbReference>
<reference evidence="7 8" key="1">
    <citation type="journal article" date="2010" name="Stand. Genomic Sci.">
        <title>Complete genome sequence of Coraliomargarita akajimensis type strain (04OKA010-24).</title>
        <authorList>
            <person name="Mavromatis K."/>
            <person name="Abt B."/>
            <person name="Brambilla E."/>
            <person name="Lapidus A."/>
            <person name="Copeland A."/>
            <person name="Deshpande S."/>
            <person name="Nolan M."/>
            <person name="Lucas S."/>
            <person name="Tice H."/>
            <person name="Cheng J.F."/>
            <person name="Han C."/>
            <person name="Detter J.C."/>
            <person name="Woyke T."/>
            <person name="Goodwin L."/>
            <person name="Pitluck S."/>
            <person name="Held B."/>
            <person name="Brettin T."/>
            <person name="Tapia R."/>
            <person name="Ivanova N."/>
            <person name="Mikhailova N."/>
            <person name="Pati A."/>
            <person name="Liolios K."/>
            <person name="Chen A."/>
            <person name="Palaniappan K."/>
            <person name="Land M."/>
            <person name="Hauser L."/>
            <person name="Chang Y.J."/>
            <person name="Jeffries C.D."/>
            <person name="Rohde M."/>
            <person name="Goker M."/>
            <person name="Bristow J."/>
            <person name="Eisen J.A."/>
            <person name="Markowitz V."/>
            <person name="Hugenholtz P."/>
            <person name="Klenk H.P."/>
            <person name="Kyrpides N.C."/>
        </authorList>
    </citation>
    <scope>NUCLEOTIDE SEQUENCE [LARGE SCALE GENOMIC DNA]</scope>
    <source>
        <strain evidence="8">DSM 45221 / IAM 15411 / JCM 23193 / KCTC 12865</strain>
    </source>
</reference>
<comment type="subunit">
    <text evidence="4">Part of the 50S ribosomal subunit. Contacts protein L32.</text>
</comment>
<evidence type="ECO:0000256" key="4">
    <source>
        <dbReference type="HAMAP-Rule" id="MF_01368"/>
    </source>
</evidence>
<dbReference type="STRING" id="583355.Caka_1664"/>
<evidence type="ECO:0000256" key="5">
    <source>
        <dbReference type="RuleBase" id="RU000660"/>
    </source>
</evidence>
<accession>D5EJT4</accession>
<name>D5EJT4_CORAD</name>
<evidence type="ECO:0000313" key="8">
    <source>
        <dbReference type="Proteomes" id="UP000000925"/>
    </source>
</evidence>
<dbReference type="AlphaFoldDB" id="D5EJT4"/>
<keyword evidence="8" id="KW-1185">Reference proteome</keyword>
<dbReference type="OrthoDB" id="9809073at2"/>
<dbReference type="GO" id="GO:0006412">
    <property type="term" value="P:translation"/>
    <property type="evidence" value="ECO:0007669"/>
    <property type="project" value="UniProtKB-UniRule"/>
</dbReference>
<keyword evidence="3 4" id="KW-0687">Ribonucleoprotein</keyword>
<dbReference type="GO" id="GO:0003735">
    <property type="term" value="F:structural constituent of ribosome"/>
    <property type="evidence" value="ECO:0007669"/>
    <property type="project" value="InterPro"/>
</dbReference>
<feature type="region of interest" description="Disordered" evidence="6">
    <location>
        <begin position="130"/>
        <end position="198"/>
    </location>
</feature>
<protein>
    <recommendedName>
        <fullName evidence="4">Large ribosomal subunit protein bL17</fullName>
    </recommendedName>
</protein>
<evidence type="ECO:0000256" key="1">
    <source>
        <dbReference type="ARBA" id="ARBA00008777"/>
    </source>
</evidence>
<evidence type="ECO:0000256" key="3">
    <source>
        <dbReference type="ARBA" id="ARBA00023274"/>
    </source>
</evidence>
<dbReference type="NCBIfam" id="TIGR00059">
    <property type="entry name" value="L17"/>
    <property type="match status" value="1"/>
</dbReference>
<dbReference type="InterPro" id="IPR047859">
    <property type="entry name" value="Ribosomal_bL17_CS"/>
</dbReference>
<evidence type="ECO:0000313" key="7">
    <source>
        <dbReference type="EMBL" id="ADE54683.1"/>
    </source>
</evidence>
<feature type="compositionally biased region" description="Basic residues" evidence="6">
    <location>
        <begin position="134"/>
        <end position="163"/>
    </location>
</feature>
<dbReference type="PANTHER" id="PTHR14413">
    <property type="entry name" value="RIBOSOMAL PROTEIN L17"/>
    <property type="match status" value="1"/>
</dbReference>
<dbReference type="KEGG" id="caa:Caka_1664"/>
<dbReference type="PANTHER" id="PTHR14413:SF16">
    <property type="entry name" value="LARGE RIBOSOMAL SUBUNIT PROTEIN BL17M"/>
    <property type="match status" value="1"/>
</dbReference>
<dbReference type="HAMAP" id="MF_01368">
    <property type="entry name" value="Ribosomal_bL17"/>
    <property type="match status" value="1"/>
</dbReference>
<dbReference type="Gene3D" id="3.90.1030.10">
    <property type="entry name" value="Ribosomal protein L17"/>
    <property type="match status" value="1"/>
</dbReference>
<dbReference type="Pfam" id="PF01196">
    <property type="entry name" value="Ribosomal_L17"/>
    <property type="match status" value="1"/>
</dbReference>
<feature type="compositionally biased region" description="Low complexity" evidence="6">
    <location>
        <begin position="174"/>
        <end position="189"/>
    </location>
</feature>
<dbReference type="eggNOG" id="COG0203">
    <property type="taxonomic scope" value="Bacteria"/>
</dbReference>
<evidence type="ECO:0000256" key="6">
    <source>
        <dbReference type="SAM" id="MobiDB-lite"/>
    </source>
</evidence>
<dbReference type="HOGENOM" id="CLU_074407_0_1_0"/>
<evidence type="ECO:0000256" key="2">
    <source>
        <dbReference type="ARBA" id="ARBA00022980"/>
    </source>
</evidence>
<keyword evidence="2 4" id="KW-0689">Ribosomal protein</keyword>
<comment type="similarity">
    <text evidence="1 4 5">Belongs to the bacterial ribosomal protein bL17 family.</text>
</comment>
<gene>
    <name evidence="4" type="primary">rplQ</name>
    <name evidence="7" type="ordered locus">Caka_1664</name>
</gene>